<evidence type="ECO:0000313" key="4">
    <source>
        <dbReference type="Proteomes" id="UP000767238"/>
    </source>
</evidence>
<dbReference type="PANTHER" id="PTHR38420">
    <property type="entry name" value="AP-4-A PHOSPHORYLASE II"/>
    <property type="match status" value="1"/>
</dbReference>
<dbReference type="SUPFAM" id="SSF54197">
    <property type="entry name" value="HIT-like"/>
    <property type="match status" value="1"/>
</dbReference>
<dbReference type="GO" id="GO:0003877">
    <property type="term" value="F:ATP:ADP adenylyltransferase activity"/>
    <property type="evidence" value="ECO:0007669"/>
    <property type="project" value="InterPro"/>
</dbReference>
<dbReference type="InterPro" id="IPR019200">
    <property type="entry name" value="ATP_adenylylTrfase_C"/>
</dbReference>
<feature type="non-terminal residue" evidence="3">
    <location>
        <position position="312"/>
    </location>
</feature>
<sequence length="312" mass="34638">TAAGIPTWSPTVVLICRSTAYVWQSGRDAQFSADCGQERTLARFDELAKKEKIFYEEAISELITVNGFHFQFIVAGILKRKPILPANAPSRSKASGPFVNPDPEEVVTDLGSTHRLLVNKYGIFRPMTVIPTRHYALQTDDLDLSDVNAAWSVLKAFQTPSLIIYNCGINAGSSQGHKHTQVFPLPIHPLWPLRATSCEAISTDIKHVPFKHCVLRLPTHADANTVYESYLRLLELSHEMLVRSGEGSRDYNVAMTADWIAVIPRRTSNGPYGANAAGMLGIVYLPDREERDKWSQLGYTKQLVAFGIPTDA</sequence>
<dbReference type="GO" id="GO:0009117">
    <property type="term" value="P:nucleotide metabolic process"/>
    <property type="evidence" value="ECO:0007669"/>
    <property type="project" value="InterPro"/>
</dbReference>
<dbReference type="InterPro" id="IPR036265">
    <property type="entry name" value="HIT-like_sf"/>
</dbReference>
<accession>A0A9P8GHI3</accession>
<dbReference type="OrthoDB" id="10267950at2759"/>
<dbReference type="InterPro" id="IPR043171">
    <property type="entry name" value="Ap4A_phos1/2-like"/>
</dbReference>
<evidence type="ECO:0000259" key="1">
    <source>
        <dbReference type="Pfam" id="PF09830"/>
    </source>
</evidence>
<protein>
    <submittedName>
        <fullName evidence="3">Uncharacterized protein</fullName>
    </submittedName>
</protein>
<dbReference type="EMBL" id="JAHFYH010000023">
    <property type="protein sequence ID" value="KAH0223732.1"/>
    <property type="molecule type" value="Genomic_DNA"/>
</dbReference>
<dbReference type="Pfam" id="PF09830">
    <property type="entry name" value="ATP_transf"/>
    <property type="match status" value="1"/>
</dbReference>
<dbReference type="PANTHER" id="PTHR38420:SF1">
    <property type="entry name" value="PUTATIVE (AFU_ORTHOLOGUE AFUA_5G14690)-RELATED"/>
    <property type="match status" value="1"/>
</dbReference>
<organism evidence="3 4">
    <name type="scientific">Aureobasidium melanogenum</name>
    <name type="common">Aureobasidium pullulans var. melanogenum</name>
    <dbReference type="NCBI Taxonomy" id="46634"/>
    <lineage>
        <taxon>Eukaryota</taxon>
        <taxon>Fungi</taxon>
        <taxon>Dikarya</taxon>
        <taxon>Ascomycota</taxon>
        <taxon>Pezizomycotina</taxon>
        <taxon>Dothideomycetes</taxon>
        <taxon>Dothideomycetidae</taxon>
        <taxon>Dothideales</taxon>
        <taxon>Saccotheciaceae</taxon>
        <taxon>Aureobasidium</taxon>
    </lineage>
</organism>
<dbReference type="Gene3D" id="3.30.428.70">
    <property type="match status" value="1"/>
</dbReference>
<gene>
    <name evidence="3" type="ORF">KCV03_g4172</name>
</gene>
<reference evidence="3" key="2">
    <citation type="submission" date="2021-08" db="EMBL/GenBank/DDBJ databases">
        <authorList>
            <person name="Gostincar C."/>
            <person name="Sun X."/>
            <person name="Song Z."/>
            <person name="Gunde-Cimerman N."/>
        </authorList>
    </citation>
    <scope>NUCLEOTIDE SEQUENCE</scope>
    <source>
        <strain evidence="3">EXF-8016</strain>
    </source>
</reference>
<evidence type="ECO:0000313" key="3">
    <source>
        <dbReference type="EMBL" id="KAH0223732.1"/>
    </source>
</evidence>
<feature type="non-terminal residue" evidence="3">
    <location>
        <position position="1"/>
    </location>
</feature>
<dbReference type="InterPro" id="IPR045759">
    <property type="entry name" value="Ap4A_phos1/2_N"/>
</dbReference>
<feature type="domain" description="Ap4A phosphorylase 1/2 N-terminal" evidence="2">
    <location>
        <begin position="60"/>
        <end position="189"/>
    </location>
</feature>
<dbReference type="AlphaFoldDB" id="A0A9P8GHI3"/>
<evidence type="ECO:0000259" key="2">
    <source>
        <dbReference type="Pfam" id="PF19327"/>
    </source>
</evidence>
<dbReference type="GO" id="GO:0005524">
    <property type="term" value="F:ATP binding"/>
    <property type="evidence" value="ECO:0007669"/>
    <property type="project" value="InterPro"/>
</dbReference>
<dbReference type="Pfam" id="PF19327">
    <property type="entry name" value="Ap4A_phos_N"/>
    <property type="match status" value="1"/>
</dbReference>
<comment type="caution">
    <text evidence="3">The sequence shown here is derived from an EMBL/GenBank/DDBJ whole genome shotgun (WGS) entry which is preliminary data.</text>
</comment>
<name>A0A9P8GHI3_AURME</name>
<proteinExistence type="predicted"/>
<feature type="domain" description="ATP adenylyltransferase C-terminal" evidence="1">
    <location>
        <begin position="207"/>
        <end position="309"/>
    </location>
</feature>
<dbReference type="InterPro" id="IPR009163">
    <property type="entry name" value="Ap4A_phos1/2"/>
</dbReference>
<dbReference type="Proteomes" id="UP000767238">
    <property type="component" value="Unassembled WGS sequence"/>
</dbReference>
<reference evidence="3" key="1">
    <citation type="journal article" date="2021" name="J Fungi (Basel)">
        <title>Virulence traits and population genomics of the black yeast Aureobasidium melanogenum.</title>
        <authorList>
            <person name="Cernosa A."/>
            <person name="Sun X."/>
            <person name="Gostincar C."/>
            <person name="Fang C."/>
            <person name="Gunde-Cimerman N."/>
            <person name="Song Z."/>
        </authorList>
    </citation>
    <scope>NUCLEOTIDE SEQUENCE</scope>
    <source>
        <strain evidence="3">EXF-8016</strain>
    </source>
</reference>